<dbReference type="InterPro" id="IPR050951">
    <property type="entry name" value="Retrovirus_Pol_polyprotein"/>
</dbReference>
<accession>A0AAU9XGC9</accession>
<dbReference type="PANTHER" id="PTHR37984:SF11">
    <property type="entry name" value="INTEGRASE CATALYTIC DOMAIN-CONTAINING PROTEIN"/>
    <property type="match status" value="1"/>
</dbReference>
<evidence type="ECO:0000313" key="2">
    <source>
        <dbReference type="Proteomes" id="UP001159428"/>
    </source>
</evidence>
<organism evidence="1 2">
    <name type="scientific">Pocillopora meandrina</name>
    <dbReference type="NCBI Taxonomy" id="46732"/>
    <lineage>
        <taxon>Eukaryota</taxon>
        <taxon>Metazoa</taxon>
        <taxon>Cnidaria</taxon>
        <taxon>Anthozoa</taxon>
        <taxon>Hexacorallia</taxon>
        <taxon>Scleractinia</taxon>
        <taxon>Astrocoeniina</taxon>
        <taxon>Pocilloporidae</taxon>
        <taxon>Pocillopora</taxon>
    </lineage>
</organism>
<dbReference type="PANTHER" id="PTHR37984">
    <property type="entry name" value="PROTEIN CBG26694"/>
    <property type="match status" value="1"/>
</dbReference>
<dbReference type="Gene3D" id="3.30.420.10">
    <property type="entry name" value="Ribonuclease H-like superfamily/Ribonuclease H"/>
    <property type="match status" value="1"/>
</dbReference>
<sequence length="206" mass="23431">MGRETAETLNLLRVGPFQTNSVDSGRPDKVERQNRSSLKFLQITRLEEKNWRTELHVWLMAHRSTPQTTTGTTPCYMMFGREVRSKLPELKRETVGVPSEEVRQRYWTGKFKGKAYADLKRGATPKRISVGDTVLLEAEKTNKSTNFNPDPFEFVHETGSEVTLRNGAGVELKRNTVFIKRYNVRKDVTNGDEDQVVQAGSAVLVD</sequence>
<dbReference type="GO" id="GO:0003676">
    <property type="term" value="F:nucleic acid binding"/>
    <property type="evidence" value="ECO:0007669"/>
    <property type="project" value="InterPro"/>
</dbReference>
<dbReference type="AlphaFoldDB" id="A0AAU9XGC9"/>
<comment type="caution">
    <text evidence="1">The sequence shown here is derived from an EMBL/GenBank/DDBJ whole genome shotgun (WGS) entry which is preliminary data.</text>
</comment>
<keyword evidence="2" id="KW-1185">Reference proteome</keyword>
<dbReference type="InterPro" id="IPR012337">
    <property type="entry name" value="RNaseH-like_sf"/>
</dbReference>
<dbReference type="InterPro" id="IPR036397">
    <property type="entry name" value="RNaseH_sf"/>
</dbReference>
<dbReference type="EMBL" id="CALNXJ010000042">
    <property type="protein sequence ID" value="CAH3146867.1"/>
    <property type="molecule type" value="Genomic_DNA"/>
</dbReference>
<gene>
    <name evidence="1" type="ORF">PMEA_00023125</name>
</gene>
<proteinExistence type="predicted"/>
<dbReference type="SUPFAM" id="SSF53098">
    <property type="entry name" value="Ribonuclease H-like"/>
    <property type="match status" value="1"/>
</dbReference>
<evidence type="ECO:0000313" key="1">
    <source>
        <dbReference type="EMBL" id="CAH3146867.1"/>
    </source>
</evidence>
<reference evidence="1 2" key="1">
    <citation type="submission" date="2022-05" db="EMBL/GenBank/DDBJ databases">
        <authorList>
            <consortium name="Genoscope - CEA"/>
            <person name="William W."/>
        </authorList>
    </citation>
    <scope>NUCLEOTIDE SEQUENCE [LARGE SCALE GENOMIC DNA]</scope>
</reference>
<dbReference type="Proteomes" id="UP001159428">
    <property type="component" value="Unassembled WGS sequence"/>
</dbReference>
<protein>
    <submittedName>
        <fullName evidence="1">Uncharacterized protein</fullName>
    </submittedName>
</protein>
<name>A0AAU9XGC9_9CNID</name>